<name>A0A0F9D4U8_9ZZZZ</name>
<protein>
    <submittedName>
        <fullName evidence="1">Uncharacterized protein</fullName>
    </submittedName>
</protein>
<dbReference type="AlphaFoldDB" id="A0A0F9D4U8"/>
<evidence type="ECO:0000313" key="1">
    <source>
        <dbReference type="EMBL" id="KKL48711.1"/>
    </source>
</evidence>
<comment type="caution">
    <text evidence="1">The sequence shown here is derived from an EMBL/GenBank/DDBJ whole genome shotgun (WGS) entry which is preliminary data.</text>
</comment>
<sequence>MREPCPIQEDCKWFTTGDNKPPNHHVRLTHPCIHFNGEWCEDTVVGAKEGDACDITKRHELFKQVLKRGE</sequence>
<proteinExistence type="predicted"/>
<gene>
    <name evidence="1" type="ORF">LCGC14_2322810</name>
</gene>
<organism evidence="1">
    <name type="scientific">marine sediment metagenome</name>
    <dbReference type="NCBI Taxonomy" id="412755"/>
    <lineage>
        <taxon>unclassified sequences</taxon>
        <taxon>metagenomes</taxon>
        <taxon>ecological metagenomes</taxon>
    </lineage>
</organism>
<accession>A0A0F9D4U8</accession>
<dbReference type="EMBL" id="LAZR01033222">
    <property type="protein sequence ID" value="KKL48711.1"/>
    <property type="molecule type" value="Genomic_DNA"/>
</dbReference>
<reference evidence="1" key="1">
    <citation type="journal article" date="2015" name="Nature">
        <title>Complex archaea that bridge the gap between prokaryotes and eukaryotes.</title>
        <authorList>
            <person name="Spang A."/>
            <person name="Saw J.H."/>
            <person name="Jorgensen S.L."/>
            <person name="Zaremba-Niedzwiedzka K."/>
            <person name="Martijn J."/>
            <person name="Lind A.E."/>
            <person name="van Eijk R."/>
            <person name="Schleper C."/>
            <person name="Guy L."/>
            <person name="Ettema T.J."/>
        </authorList>
    </citation>
    <scope>NUCLEOTIDE SEQUENCE</scope>
</reference>